<dbReference type="NCBIfam" id="TIGR02937">
    <property type="entry name" value="sigma70-ECF"/>
    <property type="match status" value="1"/>
</dbReference>
<evidence type="ECO:0000313" key="6">
    <source>
        <dbReference type="EMBL" id="KLU07495.1"/>
    </source>
</evidence>
<dbReference type="RefSeq" id="WP_047812618.1">
    <property type="nucleotide sequence ID" value="NZ_LECT01000006.1"/>
</dbReference>
<sequence length="201" mass="22550">MSQGPETRASLIGKLNEPTSEEVWTEFVTIYRPLVVRVALAKGLQHADAEDLTQDVFAAVRRSLTKFESRGSGSFRAWLFQITRNLALNHLTRSKGPVGSGDSHVQQWLMQQPERENETATLFDHELRRQQFQLAADRVQPHVAPATWQSFWMTAVEGKSISCVAESLGKSEGSVRMAKCRVLARLQQEAQAISGQWETEA</sequence>
<evidence type="ECO:0000256" key="4">
    <source>
        <dbReference type="ARBA" id="ARBA00023163"/>
    </source>
</evidence>
<protein>
    <submittedName>
        <fullName evidence="6">Transcriptional control</fullName>
    </submittedName>
</protein>
<comment type="caution">
    <text evidence="6">The sequence shown here is derived from an EMBL/GenBank/DDBJ whole genome shotgun (WGS) entry which is preliminary data.</text>
</comment>
<dbReference type="InterPro" id="IPR007627">
    <property type="entry name" value="RNA_pol_sigma70_r2"/>
</dbReference>
<dbReference type="GO" id="GO:0003677">
    <property type="term" value="F:DNA binding"/>
    <property type="evidence" value="ECO:0007669"/>
    <property type="project" value="UniProtKB-KW"/>
</dbReference>
<dbReference type="InterPro" id="IPR039425">
    <property type="entry name" value="RNA_pol_sigma-70-like"/>
</dbReference>
<reference evidence="6" key="1">
    <citation type="submission" date="2015-05" db="EMBL/GenBank/DDBJ databases">
        <title>Permanent draft genome of Rhodopirellula islandicus K833.</title>
        <authorList>
            <person name="Kizina J."/>
            <person name="Richter M."/>
            <person name="Glockner F.O."/>
            <person name="Harder J."/>
        </authorList>
    </citation>
    <scope>NUCLEOTIDE SEQUENCE [LARGE SCALE GENOMIC DNA]</scope>
    <source>
        <strain evidence="6">K833</strain>
    </source>
</reference>
<dbReference type="AlphaFoldDB" id="A0A0J1BLY7"/>
<dbReference type="InterPro" id="IPR014284">
    <property type="entry name" value="RNA_pol_sigma-70_dom"/>
</dbReference>
<gene>
    <name evidence="6" type="ORF">RISK_000573</name>
</gene>
<proteinExistence type="predicted"/>
<dbReference type="InterPro" id="IPR013325">
    <property type="entry name" value="RNA_pol_sigma_r2"/>
</dbReference>
<evidence type="ECO:0000256" key="3">
    <source>
        <dbReference type="ARBA" id="ARBA00023125"/>
    </source>
</evidence>
<dbReference type="GO" id="GO:0016987">
    <property type="term" value="F:sigma factor activity"/>
    <property type="evidence" value="ECO:0007669"/>
    <property type="project" value="UniProtKB-KW"/>
</dbReference>
<dbReference type="PANTHER" id="PTHR43133:SF8">
    <property type="entry name" value="RNA POLYMERASE SIGMA FACTOR HI_1459-RELATED"/>
    <property type="match status" value="1"/>
</dbReference>
<evidence type="ECO:0000256" key="2">
    <source>
        <dbReference type="ARBA" id="ARBA00023082"/>
    </source>
</evidence>
<dbReference type="PATRIC" id="fig|595434.4.peg.555"/>
<keyword evidence="3" id="KW-0238">DNA-binding</keyword>
<organism evidence="6 7">
    <name type="scientific">Rhodopirellula islandica</name>
    <dbReference type="NCBI Taxonomy" id="595434"/>
    <lineage>
        <taxon>Bacteria</taxon>
        <taxon>Pseudomonadati</taxon>
        <taxon>Planctomycetota</taxon>
        <taxon>Planctomycetia</taxon>
        <taxon>Pirellulales</taxon>
        <taxon>Pirellulaceae</taxon>
        <taxon>Rhodopirellula</taxon>
    </lineage>
</organism>
<dbReference type="PANTHER" id="PTHR43133">
    <property type="entry name" value="RNA POLYMERASE ECF-TYPE SIGMA FACTO"/>
    <property type="match status" value="1"/>
</dbReference>
<dbReference type="SUPFAM" id="SSF88946">
    <property type="entry name" value="Sigma2 domain of RNA polymerase sigma factors"/>
    <property type="match status" value="1"/>
</dbReference>
<dbReference type="STRING" id="595434.RISK_000573"/>
<evidence type="ECO:0000256" key="1">
    <source>
        <dbReference type="ARBA" id="ARBA00023015"/>
    </source>
</evidence>
<keyword evidence="2" id="KW-0731">Sigma factor</keyword>
<feature type="domain" description="RNA polymerase sigma-70 region 2" evidence="5">
    <location>
        <begin position="28"/>
        <end position="94"/>
    </location>
</feature>
<dbReference type="OrthoDB" id="258490at2"/>
<name>A0A0J1BLY7_RHOIS</name>
<dbReference type="Gene3D" id="1.10.1740.10">
    <property type="match status" value="1"/>
</dbReference>
<keyword evidence="4" id="KW-0804">Transcription</keyword>
<dbReference type="Proteomes" id="UP000036367">
    <property type="component" value="Unassembled WGS sequence"/>
</dbReference>
<dbReference type="EMBL" id="LECT01000006">
    <property type="protein sequence ID" value="KLU07495.1"/>
    <property type="molecule type" value="Genomic_DNA"/>
</dbReference>
<evidence type="ECO:0000313" key="7">
    <source>
        <dbReference type="Proteomes" id="UP000036367"/>
    </source>
</evidence>
<keyword evidence="1" id="KW-0805">Transcription regulation</keyword>
<keyword evidence="7" id="KW-1185">Reference proteome</keyword>
<dbReference type="Pfam" id="PF04542">
    <property type="entry name" value="Sigma70_r2"/>
    <property type="match status" value="1"/>
</dbReference>
<accession>A0A0J1BLY7</accession>
<dbReference type="GO" id="GO:0006352">
    <property type="term" value="P:DNA-templated transcription initiation"/>
    <property type="evidence" value="ECO:0007669"/>
    <property type="project" value="InterPro"/>
</dbReference>
<evidence type="ECO:0000259" key="5">
    <source>
        <dbReference type="Pfam" id="PF04542"/>
    </source>
</evidence>